<proteinExistence type="predicted"/>
<keyword evidence="2" id="KW-1185">Reference proteome</keyword>
<dbReference type="AlphaFoldDB" id="A0AA35VKY8"/>
<reference evidence="1" key="1">
    <citation type="submission" date="2023-04" db="EMBL/GenBank/DDBJ databases">
        <authorList>
            <person name="Vijverberg K."/>
            <person name="Xiong W."/>
            <person name="Schranz E."/>
        </authorList>
    </citation>
    <scope>NUCLEOTIDE SEQUENCE</scope>
</reference>
<protein>
    <recommendedName>
        <fullName evidence="3">Helitron helicase-like domain-containing protein</fullName>
    </recommendedName>
</protein>
<organism evidence="1 2">
    <name type="scientific">Lactuca saligna</name>
    <name type="common">Willowleaf lettuce</name>
    <dbReference type="NCBI Taxonomy" id="75948"/>
    <lineage>
        <taxon>Eukaryota</taxon>
        <taxon>Viridiplantae</taxon>
        <taxon>Streptophyta</taxon>
        <taxon>Embryophyta</taxon>
        <taxon>Tracheophyta</taxon>
        <taxon>Spermatophyta</taxon>
        <taxon>Magnoliopsida</taxon>
        <taxon>eudicotyledons</taxon>
        <taxon>Gunneridae</taxon>
        <taxon>Pentapetalae</taxon>
        <taxon>asterids</taxon>
        <taxon>campanulids</taxon>
        <taxon>Asterales</taxon>
        <taxon>Asteraceae</taxon>
        <taxon>Cichorioideae</taxon>
        <taxon>Cichorieae</taxon>
        <taxon>Lactucinae</taxon>
        <taxon>Lactuca</taxon>
    </lineage>
</organism>
<dbReference type="Proteomes" id="UP001177003">
    <property type="component" value="Chromosome 2"/>
</dbReference>
<accession>A0AA35VKY8</accession>
<evidence type="ECO:0000313" key="2">
    <source>
        <dbReference type="Proteomes" id="UP001177003"/>
    </source>
</evidence>
<dbReference type="PANTHER" id="PTHR45786:SF77">
    <property type="entry name" value="HELITRON HELICASE-LIKE DOMAIN-CONTAINING PROTEIN-RELATED"/>
    <property type="match status" value="1"/>
</dbReference>
<evidence type="ECO:0000313" key="1">
    <source>
        <dbReference type="EMBL" id="CAI9270848.1"/>
    </source>
</evidence>
<gene>
    <name evidence="1" type="ORF">LSALG_LOCUS11140</name>
</gene>
<evidence type="ECO:0008006" key="3">
    <source>
        <dbReference type="Google" id="ProtNLM"/>
    </source>
</evidence>
<dbReference type="EMBL" id="OX465078">
    <property type="protein sequence ID" value="CAI9270848.1"/>
    <property type="molecule type" value="Genomic_DNA"/>
</dbReference>
<sequence length="272" mass="30538">MNNCRKRKLSDCGSPSFASVAPLLRRSRRSRFFTSVALPTYYDCGDCICVCEFCGALFWYIERLGNRRQTNRPKYNHCCKGASVVLPLPRMPPPELYNLYTDANFLNDIRGYNSMFSMTSFGSIVDEDINNGHGPYVFKVSGQVCHWIGSLCPDESKGPRFLQLYVVDTANEVSNRLKAFHTSTKKDLDGAVVKILMESLLVHNEYVRTFKTAKEMAEAMKLDSYAVRLFSDVPDRRYGCPAAGSLGCIVTGDDSNCSKYDIIVHPKSGIPQ</sequence>
<dbReference type="PANTHER" id="PTHR45786">
    <property type="entry name" value="DNA BINDING PROTEIN-LIKE"/>
    <property type="match status" value="1"/>
</dbReference>
<name>A0AA35VKY8_LACSI</name>